<dbReference type="WBParaSite" id="GPUH_0000914301-mRNA-1">
    <property type="protein sequence ID" value="GPUH_0000914301-mRNA-1"/>
    <property type="gene ID" value="GPUH_0000914301"/>
</dbReference>
<protein>
    <submittedName>
        <fullName evidence="1">Spike protein</fullName>
    </submittedName>
</protein>
<name>A0A183DK92_9BILA</name>
<accession>A0A183DK92</accession>
<proteinExistence type="predicted"/>
<dbReference type="AlphaFoldDB" id="A0A183DK92"/>
<evidence type="ECO:0000313" key="1">
    <source>
        <dbReference type="WBParaSite" id="GPUH_0000914301-mRNA-1"/>
    </source>
</evidence>
<organism evidence="1">
    <name type="scientific">Gongylonema pulchrum</name>
    <dbReference type="NCBI Taxonomy" id="637853"/>
    <lineage>
        <taxon>Eukaryota</taxon>
        <taxon>Metazoa</taxon>
        <taxon>Ecdysozoa</taxon>
        <taxon>Nematoda</taxon>
        <taxon>Chromadorea</taxon>
        <taxon>Rhabditida</taxon>
        <taxon>Spirurina</taxon>
        <taxon>Spiruromorpha</taxon>
        <taxon>Spiruroidea</taxon>
        <taxon>Gongylonematidae</taxon>
        <taxon>Gongylonema</taxon>
    </lineage>
</organism>
<sequence>LYDLHFLASVLDKDLESTNVSSLYTITPTQDIDCPAYKATIYPNNLTAFPVIYMDFKPKQLQPLRVWQPINTSVFQTLYSRYTC</sequence>
<reference evidence="1" key="1">
    <citation type="submission" date="2016-06" db="UniProtKB">
        <authorList>
            <consortium name="WormBaseParasite"/>
        </authorList>
    </citation>
    <scope>IDENTIFICATION</scope>
</reference>